<keyword evidence="3" id="KW-1185">Reference proteome</keyword>
<evidence type="ECO:0000259" key="1">
    <source>
        <dbReference type="Pfam" id="PF01575"/>
    </source>
</evidence>
<proteinExistence type="predicted"/>
<comment type="caution">
    <text evidence="2">The sequence shown here is derived from an EMBL/GenBank/DDBJ whole genome shotgun (WGS) entry which is preliminary data.</text>
</comment>
<dbReference type="CDD" id="cd03441">
    <property type="entry name" value="R_hydratase_like"/>
    <property type="match status" value="1"/>
</dbReference>
<evidence type="ECO:0000313" key="3">
    <source>
        <dbReference type="Proteomes" id="UP000239724"/>
    </source>
</evidence>
<sequence length="159" mass="18092">MSEFDPAQHRMVPEQRWFDDFRLGERFLLPSRTMTEAVFLAFQAASGDAHPIHYDVEFCKARGMPGLLAHGLQTVIQTAPGAGLFPYMTEDALVGFIEQSSRFLKPVFAGDTLYPALEIDELTPNRSTGVVGFRTRVYNQRRDLVLDGRQRYLLRKRPA</sequence>
<dbReference type="InterPro" id="IPR052342">
    <property type="entry name" value="MCH/BMMD"/>
</dbReference>
<organism evidence="2 3">
    <name type="scientific">Rhodopila globiformis</name>
    <name type="common">Rhodopseudomonas globiformis</name>
    <dbReference type="NCBI Taxonomy" id="1071"/>
    <lineage>
        <taxon>Bacteria</taxon>
        <taxon>Pseudomonadati</taxon>
        <taxon>Pseudomonadota</taxon>
        <taxon>Alphaproteobacteria</taxon>
        <taxon>Acetobacterales</taxon>
        <taxon>Acetobacteraceae</taxon>
        <taxon>Rhodopila</taxon>
    </lineage>
</organism>
<dbReference type="Pfam" id="PF01575">
    <property type="entry name" value="MaoC_dehydratas"/>
    <property type="match status" value="1"/>
</dbReference>
<gene>
    <name evidence="2" type="ORF">CCS01_03365</name>
</gene>
<dbReference type="InterPro" id="IPR002539">
    <property type="entry name" value="MaoC-like_dom"/>
</dbReference>
<name>A0A2S6NMQ9_RHOGL</name>
<dbReference type="EMBL" id="NHRY01000047">
    <property type="protein sequence ID" value="PPQ37547.1"/>
    <property type="molecule type" value="Genomic_DNA"/>
</dbReference>
<accession>A0A2S6NMQ9</accession>
<dbReference type="AlphaFoldDB" id="A0A2S6NMQ9"/>
<dbReference type="OrthoDB" id="9796589at2"/>
<evidence type="ECO:0000313" key="2">
    <source>
        <dbReference type="EMBL" id="PPQ37547.1"/>
    </source>
</evidence>
<reference evidence="2 3" key="1">
    <citation type="journal article" date="2018" name="Arch. Microbiol.">
        <title>New insights into the metabolic potential of the phototrophic purple bacterium Rhodopila globiformis DSM 161(T) from its draft genome sequence and evidence for a vanadium-dependent nitrogenase.</title>
        <authorList>
            <person name="Imhoff J.F."/>
            <person name="Rahn T."/>
            <person name="Kunzel S."/>
            <person name="Neulinger S.C."/>
        </authorList>
    </citation>
    <scope>NUCLEOTIDE SEQUENCE [LARGE SCALE GENOMIC DNA]</scope>
    <source>
        <strain evidence="2 3">DSM 161</strain>
    </source>
</reference>
<dbReference type="Gene3D" id="3.10.129.10">
    <property type="entry name" value="Hotdog Thioesterase"/>
    <property type="match status" value="1"/>
</dbReference>
<dbReference type="PANTHER" id="PTHR43664:SF1">
    <property type="entry name" value="BETA-METHYLMALYL-COA DEHYDRATASE"/>
    <property type="match status" value="1"/>
</dbReference>
<dbReference type="PANTHER" id="PTHR43664">
    <property type="entry name" value="MONOAMINE OXIDASE-RELATED"/>
    <property type="match status" value="1"/>
</dbReference>
<dbReference type="Proteomes" id="UP000239724">
    <property type="component" value="Unassembled WGS sequence"/>
</dbReference>
<dbReference type="RefSeq" id="WP_104517428.1">
    <property type="nucleotide sequence ID" value="NZ_NHRY01000047.1"/>
</dbReference>
<feature type="domain" description="MaoC-like" evidence="1">
    <location>
        <begin position="24"/>
        <end position="124"/>
    </location>
</feature>
<dbReference type="InterPro" id="IPR029069">
    <property type="entry name" value="HotDog_dom_sf"/>
</dbReference>
<dbReference type="SUPFAM" id="SSF54637">
    <property type="entry name" value="Thioesterase/thiol ester dehydrase-isomerase"/>
    <property type="match status" value="1"/>
</dbReference>
<protein>
    <submittedName>
        <fullName evidence="2">Dehydratase</fullName>
    </submittedName>
</protein>